<keyword evidence="4" id="KW-0812">Transmembrane</keyword>
<dbReference type="PANTHER" id="PTHR30069:SF29">
    <property type="entry name" value="HEMOGLOBIN AND HEMOGLOBIN-HAPTOGLOBIN-BINDING PROTEIN 1-RELATED"/>
    <property type="match status" value="1"/>
</dbReference>
<evidence type="ECO:0000256" key="1">
    <source>
        <dbReference type="ARBA" id="ARBA00004571"/>
    </source>
</evidence>
<evidence type="ECO:0000313" key="9">
    <source>
        <dbReference type="EMBL" id="UYQ92052.1"/>
    </source>
</evidence>
<dbReference type="Gene3D" id="3.55.50.30">
    <property type="match status" value="1"/>
</dbReference>
<evidence type="ECO:0000256" key="2">
    <source>
        <dbReference type="ARBA" id="ARBA00022448"/>
    </source>
</evidence>
<comment type="subcellular location">
    <subcellularLocation>
        <location evidence="1">Cell outer membrane</location>
        <topology evidence="1">Multi-pass membrane protein</topology>
    </subcellularLocation>
</comment>
<dbReference type="InterPro" id="IPR039426">
    <property type="entry name" value="TonB-dep_rcpt-like"/>
</dbReference>
<dbReference type="EMBL" id="CP107006">
    <property type="protein sequence ID" value="UYQ92052.1"/>
    <property type="molecule type" value="Genomic_DNA"/>
</dbReference>
<organism evidence="9 10">
    <name type="scientific">Chitinophaga horti</name>
    <dbReference type="NCBI Taxonomy" id="2920382"/>
    <lineage>
        <taxon>Bacteria</taxon>
        <taxon>Pseudomonadati</taxon>
        <taxon>Bacteroidota</taxon>
        <taxon>Chitinophagia</taxon>
        <taxon>Chitinophagales</taxon>
        <taxon>Chitinophagaceae</taxon>
        <taxon>Chitinophaga</taxon>
    </lineage>
</organism>
<feature type="domain" description="TonB-dependent receptor plug" evidence="8">
    <location>
        <begin position="216"/>
        <end position="291"/>
    </location>
</feature>
<dbReference type="InterPro" id="IPR012910">
    <property type="entry name" value="Plug_dom"/>
</dbReference>
<dbReference type="InterPro" id="IPR037066">
    <property type="entry name" value="Plug_dom_sf"/>
</dbReference>
<dbReference type="InterPro" id="IPR036942">
    <property type="entry name" value="Beta-barrel_TonB_sf"/>
</dbReference>
<proteinExistence type="predicted"/>
<reference evidence="9" key="1">
    <citation type="submission" date="2022-10" db="EMBL/GenBank/DDBJ databases">
        <title>Chitinophaga sp. nov., isolated from soil.</title>
        <authorList>
            <person name="Jeon C.O."/>
        </authorList>
    </citation>
    <scope>NUCLEOTIDE SEQUENCE</scope>
    <source>
        <strain evidence="9">R8</strain>
    </source>
</reference>
<keyword evidence="2" id="KW-0813">Transport</keyword>
<dbReference type="PANTHER" id="PTHR30069">
    <property type="entry name" value="TONB-DEPENDENT OUTER MEMBRANE RECEPTOR"/>
    <property type="match status" value="1"/>
</dbReference>
<sequence length="868" mass="100229">MLLLYFPLQSWAWNWRTRVSLSVKQQPLSEVCRQLGKTYGIQFSYSRDVVRMSQMVDVDVRNVSLKRLMELVFDENGVEYKRIGEQIVLTAKKKEQRTISGYAEDAITGEKLIGVTVYSPLLQVGTVSNQYGFYSLTTKRDTLTLIATYIGYEPVMISLKDKSSRQLKVQLKPSNTLKQVEVTESAPKLQDQTQMSRISIPLSQVKTMPKLLGEEDVLRTMMAMPGVSGGRDGVSGMNVRGGSPEQNLVLLDGTPVYNPSHLFGIYSVFHPDLVKNVELYKGAFPARYGGRLSSVTDVSLKDGDMHKYRWEASAGLLSGKFIVEGPIWKNKTSFVLTGRRSLADLYMQPFVEKNLDVGDNGEFGVMFYDANIKINHIFSPRDRLFISAYGGQDNMKLLTDKEYNDSFGDKSYQEMLNFRLGWGNQIYSLRWNHLYNPRLFSNLTASFSQYFFLTDYRYKYESFRVPEKDNLFGKYYSRTQNGSLKLDYDYRPHPNHVVRFGLQGAYHIFEPGITQFSSQENDVYDTAYNKEKPGGLELSMYAEDDWRISDSLHLNLGLHISAFMIFPEWYRSVQPRLGFRYMLPRNWAMKWTYTKMVQYIHLLSNNSTYLPTDLWVPVTDKVRPMISNQVALGLAKTSKDKQYELSLEAYYKTMQNVIEYEEQAGNFQSATKSWDEKVVIGQGSSYGFELLAQKKAGRTQATVGYTLSRSRRSFPNINNGKIFPYKYDHLHDLELMLSHRFEKNWELSANWMYMSGMPLTLASASYEPAPGSSPYDPPLLPGSGQVDYVGDRNTLRTMDQHRLDLSVSYNWQRKKFDYSMNMSVYNVYNRKNPFYYYYKYDENMGRRDLTQFTLLPVLPSLTFSIRAK</sequence>
<keyword evidence="7" id="KW-0998">Cell outer membrane</keyword>
<keyword evidence="3" id="KW-1134">Transmembrane beta strand</keyword>
<accession>A0ABY6IXD6</accession>
<gene>
    <name evidence="9" type="ORF">MKQ68_18355</name>
</gene>
<dbReference type="InterPro" id="IPR008969">
    <property type="entry name" value="CarboxyPept-like_regulatory"/>
</dbReference>
<dbReference type="Gene3D" id="2.40.170.20">
    <property type="entry name" value="TonB-dependent receptor, beta-barrel domain"/>
    <property type="match status" value="1"/>
</dbReference>
<evidence type="ECO:0000256" key="4">
    <source>
        <dbReference type="ARBA" id="ARBA00022692"/>
    </source>
</evidence>
<evidence type="ECO:0000313" key="10">
    <source>
        <dbReference type="Proteomes" id="UP001162741"/>
    </source>
</evidence>
<protein>
    <submittedName>
        <fullName evidence="9">TonB-dependent receptor</fullName>
    </submittedName>
</protein>
<evidence type="ECO:0000256" key="5">
    <source>
        <dbReference type="ARBA" id="ARBA00022729"/>
    </source>
</evidence>
<dbReference type="RefSeq" id="WP_264280385.1">
    <property type="nucleotide sequence ID" value="NZ_CP107006.1"/>
</dbReference>
<evidence type="ECO:0000256" key="3">
    <source>
        <dbReference type="ARBA" id="ARBA00022452"/>
    </source>
</evidence>
<dbReference type="Gene3D" id="2.170.130.10">
    <property type="entry name" value="TonB-dependent receptor, plug domain"/>
    <property type="match status" value="1"/>
</dbReference>
<keyword evidence="9" id="KW-0675">Receptor</keyword>
<keyword evidence="6" id="KW-0472">Membrane</keyword>
<dbReference type="Gene3D" id="2.60.40.1120">
    <property type="entry name" value="Carboxypeptidase-like, regulatory domain"/>
    <property type="match status" value="1"/>
</dbReference>
<dbReference type="SUPFAM" id="SSF56935">
    <property type="entry name" value="Porins"/>
    <property type="match status" value="1"/>
</dbReference>
<evidence type="ECO:0000259" key="8">
    <source>
        <dbReference type="Pfam" id="PF07715"/>
    </source>
</evidence>
<keyword evidence="5" id="KW-0732">Signal</keyword>
<keyword evidence="10" id="KW-1185">Reference proteome</keyword>
<dbReference type="Pfam" id="PF13715">
    <property type="entry name" value="CarbopepD_reg_2"/>
    <property type="match status" value="1"/>
</dbReference>
<dbReference type="SUPFAM" id="SSF49464">
    <property type="entry name" value="Carboxypeptidase regulatory domain-like"/>
    <property type="match status" value="1"/>
</dbReference>
<name>A0ABY6IXD6_9BACT</name>
<dbReference type="Proteomes" id="UP001162741">
    <property type="component" value="Chromosome"/>
</dbReference>
<evidence type="ECO:0000256" key="6">
    <source>
        <dbReference type="ARBA" id="ARBA00023136"/>
    </source>
</evidence>
<dbReference type="Pfam" id="PF07715">
    <property type="entry name" value="Plug"/>
    <property type="match status" value="1"/>
</dbReference>
<evidence type="ECO:0000256" key="7">
    <source>
        <dbReference type="ARBA" id="ARBA00023237"/>
    </source>
</evidence>